<keyword evidence="4" id="KW-1185">Reference proteome</keyword>
<protein>
    <recommendedName>
        <fullName evidence="2">Serine aminopeptidase S33 domain-containing protein</fullName>
    </recommendedName>
</protein>
<dbReference type="InterPro" id="IPR050261">
    <property type="entry name" value="FrsA_esterase"/>
</dbReference>
<evidence type="ECO:0000313" key="3">
    <source>
        <dbReference type="EMBL" id="KGQ21611.2"/>
    </source>
</evidence>
<keyword evidence="1" id="KW-0378">Hydrolase</keyword>
<evidence type="ECO:0000313" key="4">
    <source>
        <dbReference type="Proteomes" id="UP000030364"/>
    </source>
</evidence>
<reference evidence="3 4" key="1">
    <citation type="journal article" date="2015" name="Genome Announc.">
        <title>Draft Genome Sequence of the Thermophile Thermus filiformis ATCC 43280, Producer of Carotenoid-(Di)glucoside-Branched Fatty Acid (Di)esters and Source of Hyperthermostable Enzymes of Biotechnological Interest.</title>
        <authorList>
            <person name="Mandelli F."/>
            <person name="Oliveira Ramires B."/>
            <person name="Couger M.B."/>
            <person name="Paixao D.A."/>
            <person name="Camilo C.M."/>
            <person name="Polikarpov I."/>
            <person name="Prade R."/>
            <person name="Riano-Pachon D.M."/>
            <person name="Squina F.M."/>
        </authorList>
    </citation>
    <scope>NUCLEOTIDE SEQUENCE [LARGE SCALE GENOMIC DNA]</scope>
    <source>
        <strain evidence="3 4">ATCC 43280</strain>
    </source>
</reference>
<proteinExistence type="predicted"/>
<gene>
    <name evidence="3" type="ORF">THFILI_07540</name>
</gene>
<dbReference type="EMBL" id="JPSL02000039">
    <property type="protein sequence ID" value="KGQ21611.2"/>
    <property type="molecule type" value="Genomic_DNA"/>
</dbReference>
<dbReference type="Pfam" id="PF12146">
    <property type="entry name" value="Hydrolase_4"/>
    <property type="match status" value="1"/>
</dbReference>
<sequence>MKAGKGTILLLLGLGLLGLVLLGAFPRTEKEPGGLEVLRREEGRVVRLEVRYTRGVPLFAEVFRPARGEDLPSVVLVHGGFWGPSESLRELARSWAGRGFLVALPHLRGQGKSGGRFTFCREEGEDLRALAEGLTALGGRRARAYVGFSLGGCIALLAAREDPWARGVVAALTPLDFSEQYALLERAKREEALERWRRLIGGSPASCPSCYALRSPLTWAKEVAAPVHLLQAGKDPLISPRQACRFAQAREEAGHRVHQVALREDGSPWREPLQGGSACLRPTGFGPPKEDHLVLFPSLTHRTTPALLARAEAALQAWLR</sequence>
<dbReference type="AlphaFoldDB" id="A0A0A2WN46"/>
<dbReference type="Gene3D" id="3.40.50.1820">
    <property type="entry name" value="alpha/beta hydrolase"/>
    <property type="match status" value="1"/>
</dbReference>
<accession>A0A0A2WN46</accession>
<dbReference type="PANTHER" id="PTHR22946:SF9">
    <property type="entry name" value="POLYKETIDE TRANSFERASE AF380"/>
    <property type="match status" value="1"/>
</dbReference>
<feature type="domain" description="Serine aminopeptidase S33" evidence="2">
    <location>
        <begin position="73"/>
        <end position="171"/>
    </location>
</feature>
<dbReference type="GO" id="GO:0052689">
    <property type="term" value="F:carboxylic ester hydrolase activity"/>
    <property type="evidence" value="ECO:0007669"/>
    <property type="project" value="UniProtKB-ARBA"/>
</dbReference>
<dbReference type="Proteomes" id="UP000030364">
    <property type="component" value="Unassembled WGS sequence"/>
</dbReference>
<dbReference type="SUPFAM" id="SSF53474">
    <property type="entry name" value="alpha/beta-Hydrolases"/>
    <property type="match status" value="1"/>
</dbReference>
<organism evidence="3 4">
    <name type="scientific">Thermus filiformis</name>
    <dbReference type="NCBI Taxonomy" id="276"/>
    <lineage>
        <taxon>Bacteria</taxon>
        <taxon>Thermotogati</taxon>
        <taxon>Deinococcota</taxon>
        <taxon>Deinococci</taxon>
        <taxon>Thermales</taxon>
        <taxon>Thermaceae</taxon>
        <taxon>Thermus</taxon>
    </lineage>
</organism>
<dbReference type="PANTHER" id="PTHR22946">
    <property type="entry name" value="DIENELACTONE HYDROLASE DOMAIN-CONTAINING PROTEIN-RELATED"/>
    <property type="match status" value="1"/>
</dbReference>
<evidence type="ECO:0000259" key="2">
    <source>
        <dbReference type="Pfam" id="PF12146"/>
    </source>
</evidence>
<evidence type="ECO:0000256" key="1">
    <source>
        <dbReference type="ARBA" id="ARBA00022801"/>
    </source>
</evidence>
<dbReference type="RefSeq" id="WP_038065295.1">
    <property type="nucleotide sequence ID" value="NZ_JPSL02000039.1"/>
</dbReference>
<dbReference type="InterPro" id="IPR022742">
    <property type="entry name" value="Hydrolase_4"/>
</dbReference>
<name>A0A0A2WN46_THEFI</name>
<dbReference type="InterPro" id="IPR029058">
    <property type="entry name" value="AB_hydrolase_fold"/>
</dbReference>
<dbReference type="STRING" id="276.THFILI_07540"/>
<comment type="caution">
    <text evidence="3">The sequence shown here is derived from an EMBL/GenBank/DDBJ whole genome shotgun (WGS) entry which is preliminary data.</text>
</comment>